<keyword evidence="2" id="KW-1185">Reference proteome</keyword>
<dbReference type="Proteomes" id="UP000237105">
    <property type="component" value="Unassembled WGS sequence"/>
</dbReference>
<reference evidence="2" key="1">
    <citation type="submission" date="2016-06" db="EMBL/GenBank/DDBJ databases">
        <title>Parallel loss of symbiosis genes in relatives of nitrogen-fixing non-legume Parasponia.</title>
        <authorList>
            <person name="Van Velzen R."/>
            <person name="Holmer R."/>
            <person name="Bu F."/>
            <person name="Rutten L."/>
            <person name="Van Zeijl A."/>
            <person name="Liu W."/>
            <person name="Santuari L."/>
            <person name="Cao Q."/>
            <person name="Sharma T."/>
            <person name="Shen D."/>
            <person name="Roswanjaya Y."/>
            <person name="Wardhani T."/>
            <person name="Kalhor M.S."/>
            <person name="Jansen J."/>
            <person name="Van den Hoogen J."/>
            <person name="Gungor B."/>
            <person name="Hartog M."/>
            <person name="Hontelez J."/>
            <person name="Verver J."/>
            <person name="Yang W.-C."/>
            <person name="Schijlen E."/>
            <person name="Repin R."/>
            <person name="Schilthuizen M."/>
            <person name="Schranz E."/>
            <person name="Heidstra R."/>
            <person name="Miyata K."/>
            <person name="Fedorova E."/>
            <person name="Kohlen W."/>
            <person name="Bisseling T."/>
            <person name="Smit S."/>
            <person name="Geurts R."/>
        </authorList>
    </citation>
    <scope>NUCLEOTIDE SEQUENCE [LARGE SCALE GENOMIC DNA]</scope>
    <source>
        <strain evidence="2">cv. WU1-14</strain>
    </source>
</reference>
<proteinExistence type="predicted"/>
<protein>
    <recommendedName>
        <fullName evidence="3">Endonuclease/exonuclease/phosphatase</fullName>
    </recommendedName>
</protein>
<dbReference type="EMBL" id="JXTB01000378">
    <property type="protein sequence ID" value="PON43040.1"/>
    <property type="molecule type" value="Genomic_DNA"/>
</dbReference>
<evidence type="ECO:0008006" key="3">
    <source>
        <dbReference type="Google" id="ProtNLM"/>
    </source>
</evidence>
<evidence type="ECO:0000313" key="2">
    <source>
        <dbReference type="Proteomes" id="UP000237105"/>
    </source>
</evidence>
<accession>A0A2P5B2L2</accession>
<comment type="caution">
    <text evidence="1">The sequence shown here is derived from an EMBL/GenBank/DDBJ whole genome shotgun (WGS) entry which is preliminary data.</text>
</comment>
<evidence type="ECO:0000313" key="1">
    <source>
        <dbReference type="EMBL" id="PON43040.1"/>
    </source>
</evidence>
<dbReference type="AlphaFoldDB" id="A0A2P5B2L2"/>
<organism evidence="1 2">
    <name type="scientific">Parasponia andersonii</name>
    <name type="common">Sponia andersonii</name>
    <dbReference type="NCBI Taxonomy" id="3476"/>
    <lineage>
        <taxon>Eukaryota</taxon>
        <taxon>Viridiplantae</taxon>
        <taxon>Streptophyta</taxon>
        <taxon>Embryophyta</taxon>
        <taxon>Tracheophyta</taxon>
        <taxon>Spermatophyta</taxon>
        <taxon>Magnoliopsida</taxon>
        <taxon>eudicotyledons</taxon>
        <taxon>Gunneridae</taxon>
        <taxon>Pentapetalae</taxon>
        <taxon>rosids</taxon>
        <taxon>fabids</taxon>
        <taxon>Rosales</taxon>
        <taxon>Cannabaceae</taxon>
        <taxon>Parasponia</taxon>
    </lineage>
</organism>
<name>A0A2P5B2L2_PARAD</name>
<gene>
    <name evidence="1" type="ORF">PanWU01x14_276960</name>
</gene>
<sequence length="185" mass="20779">MDPHVPFERSSFWNHICSTSARVPRPRLLVGDLNSTLLDSERSGLGSLRNAQPASQPLHDFVTDEGAEIANTFLHKLSSTFTVEDLENPITEEVTTEANEELASIPSEEEITVVLYFMNPWKGPGLDASQAMPIYTMTTTNLLRSICSSVAKSLRRFWWDLIVQDLQELSSKHGTSYVSLRLQRV</sequence>